<accession>A0AAN9F883</accession>
<name>A0AAN9F883_CLITE</name>
<keyword evidence="4" id="KW-1185">Reference proteome</keyword>
<evidence type="ECO:0000313" key="3">
    <source>
        <dbReference type="EMBL" id="KAK7271514.1"/>
    </source>
</evidence>
<dbReference type="GO" id="GO:0004305">
    <property type="term" value="F:ethanolamine kinase activity"/>
    <property type="evidence" value="ECO:0007669"/>
    <property type="project" value="TreeGrafter"/>
</dbReference>
<dbReference type="AlphaFoldDB" id="A0AAN9F883"/>
<dbReference type="Proteomes" id="UP001359559">
    <property type="component" value="Unassembled WGS sequence"/>
</dbReference>
<reference evidence="3 4" key="1">
    <citation type="submission" date="2024-01" db="EMBL/GenBank/DDBJ databases">
        <title>The genomes of 5 underutilized Papilionoideae crops provide insights into root nodulation and disease resistance.</title>
        <authorList>
            <person name="Yuan L."/>
        </authorList>
    </citation>
    <scope>NUCLEOTIDE SEQUENCE [LARGE SCALE GENOMIC DNA]</scope>
    <source>
        <strain evidence="3">LY-2023</strain>
        <tissue evidence="3">Leaf</tissue>
    </source>
</reference>
<evidence type="ECO:0008006" key="5">
    <source>
        <dbReference type="Google" id="ProtNLM"/>
    </source>
</evidence>
<dbReference type="GO" id="GO:0004103">
    <property type="term" value="F:choline kinase activity"/>
    <property type="evidence" value="ECO:0007669"/>
    <property type="project" value="TreeGrafter"/>
</dbReference>
<dbReference type="GO" id="GO:0005737">
    <property type="term" value="C:cytoplasm"/>
    <property type="evidence" value="ECO:0007669"/>
    <property type="project" value="TreeGrafter"/>
</dbReference>
<comment type="similarity">
    <text evidence="1">Belongs to the choline/ethanolamine kinase family.</text>
</comment>
<comment type="caution">
    <text evidence="3">The sequence shown here is derived from an EMBL/GenBank/DDBJ whole genome shotgun (WGS) entry which is preliminary data.</text>
</comment>
<feature type="region of interest" description="Disordered" evidence="2">
    <location>
        <begin position="1"/>
        <end position="136"/>
    </location>
</feature>
<protein>
    <recommendedName>
        <fullName evidence="5">Choline kinase</fullName>
    </recommendedName>
</protein>
<feature type="compositionally biased region" description="Polar residues" evidence="2">
    <location>
        <begin position="53"/>
        <end position="71"/>
    </location>
</feature>
<feature type="compositionally biased region" description="Basic and acidic residues" evidence="2">
    <location>
        <begin position="74"/>
        <end position="91"/>
    </location>
</feature>
<feature type="region of interest" description="Disordered" evidence="2">
    <location>
        <begin position="398"/>
        <end position="580"/>
    </location>
</feature>
<dbReference type="PANTHER" id="PTHR22603">
    <property type="entry name" value="CHOLINE/ETHANOALAMINE KINASE"/>
    <property type="match status" value="1"/>
</dbReference>
<feature type="compositionally biased region" description="Acidic residues" evidence="2">
    <location>
        <begin position="543"/>
        <end position="569"/>
    </location>
</feature>
<feature type="compositionally biased region" description="Basic and acidic residues" evidence="2">
    <location>
        <begin position="407"/>
        <end position="426"/>
    </location>
</feature>
<dbReference type="EMBL" id="JAYKXN010000007">
    <property type="protein sequence ID" value="KAK7271514.1"/>
    <property type="molecule type" value="Genomic_DNA"/>
</dbReference>
<dbReference type="Gene3D" id="3.90.1200.10">
    <property type="match status" value="2"/>
</dbReference>
<feature type="compositionally biased region" description="Polar residues" evidence="2">
    <location>
        <begin position="92"/>
        <end position="103"/>
    </location>
</feature>
<dbReference type="CDD" id="cd05157">
    <property type="entry name" value="ETNK_euk"/>
    <property type="match status" value="1"/>
</dbReference>
<dbReference type="GO" id="GO:0006646">
    <property type="term" value="P:phosphatidylethanolamine biosynthetic process"/>
    <property type="evidence" value="ECO:0007669"/>
    <property type="project" value="TreeGrafter"/>
</dbReference>
<gene>
    <name evidence="3" type="ORF">RJT34_27479</name>
</gene>
<dbReference type="InterPro" id="IPR011009">
    <property type="entry name" value="Kinase-like_dom_sf"/>
</dbReference>
<proteinExistence type="inferred from homology"/>
<evidence type="ECO:0000256" key="1">
    <source>
        <dbReference type="ARBA" id="ARBA00038211"/>
    </source>
</evidence>
<feature type="compositionally biased region" description="Basic and acidic residues" evidence="2">
    <location>
        <begin position="570"/>
        <end position="580"/>
    </location>
</feature>
<organism evidence="3 4">
    <name type="scientific">Clitoria ternatea</name>
    <name type="common">Butterfly pea</name>
    <dbReference type="NCBI Taxonomy" id="43366"/>
    <lineage>
        <taxon>Eukaryota</taxon>
        <taxon>Viridiplantae</taxon>
        <taxon>Streptophyta</taxon>
        <taxon>Embryophyta</taxon>
        <taxon>Tracheophyta</taxon>
        <taxon>Spermatophyta</taxon>
        <taxon>Magnoliopsida</taxon>
        <taxon>eudicotyledons</taxon>
        <taxon>Gunneridae</taxon>
        <taxon>Pentapetalae</taxon>
        <taxon>rosids</taxon>
        <taxon>fabids</taxon>
        <taxon>Fabales</taxon>
        <taxon>Fabaceae</taxon>
        <taxon>Papilionoideae</taxon>
        <taxon>50 kb inversion clade</taxon>
        <taxon>NPAAA clade</taxon>
        <taxon>indigoferoid/millettioid clade</taxon>
        <taxon>Phaseoleae</taxon>
        <taxon>Clitoria</taxon>
    </lineage>
</organism>
<sequence>MSTAEDLVNKTAGAAESSVNLVTDPAENPKLDRAGSTENLVKDKNPVAENLDSEQAGSAEISVNNKESAVENSIDDKEGASENFTDDKTGEIENSSSKQTDGTENVVKDEQDPSENPVEDEAHDVETPVNSKEDRFPAEAREILESLASNWEDVLDPKEMQVVPLKGAMTNEVSQIKWQTTTGETSRKVLVRIYGEGVDVFFDRNHEIQTFEFMSKMGQGPRLLGRFANGRVEEFIHARTLSASDLRDPSISALIAAKLKEFHDLDMPGERKVHLWDTLRNWLSAAKQISNPKEVEAFYLDRIDKEISLLEKELSGVNQRIGFCHNDLQYGNIMLDEETNSVTIIDYEYAAYNPVAYDIANHFCEMAANYHTENPHILEYNKYPDFEERKRFVKAYLSSSGQQPNDDEVKQPNDDEVKKPANDEVKQPPNEDEAKQPPNEDEGKQPPNEDEAKQPPNDDEAKQPPSDDEAKQSPSDDEAKQSPSDGEAKQSPSDDEAKQSPSDGEAKQPPSDGEAKQTPNGDEAKQPPNGDEAKQPPNGDEVQTNDDAGEQPNEFDDAVEQLNDDEGEQSNDKEVKKSNDDEVERLLNEIEKYTLANHLFWGIWGIISAQVNKIEFDYKEYAKQRFQEYWARKPFLLTGSTAPPRAPEAGI</sequence>
<feature type="compositionally biased region" description="Basic and acidic residues" evidence="2">
    <location>
        <begin position="27"/>
        <end position="46"/>
    </location>
</feature>
<dbReference type="SUPFAM" id="SSF56112">
    <property type="entry name" value="Protein kinase-like (PK-like)"/>
    <property type="match status" value="1"/>
</dbReference>
<dbReference type="Pfam" id="PF01633">
    <property type="entry name" value="Choline_kinase"/>
    <property type="match status" value="2"/>
</dbReference>
<evidence type="ECO:0000256" key="2">
    <source>
        <dbReference type="SAM" id="MobiDB-lite"/>
    </source>
</evidence>
<dbReference type="PANTHER" id="PTHR22603:SF81">
    <property type="entry name" value="CHOLINE KINASE 2-RELATED"/>
    <property type="match status" value="1"/>
</dbReference>
<evidence type="ECO:0000313" key="4">
    <source>
        <dbReference type="Proteomes" id="UP001359559"/>
    </source>
</evidence>
<dbReference type="Gene3D" id="3.30.200.20">
    <property type="entry name" value="Phosphorylase Kinase, domain 1"/>
    <property type="match status" value="1"/>
</dbReference>